<evidence type="ECO:0000313" key="1">
    <source>
        <dbReference type="EMBL" id="CCX16482.1"/>
    </source>
</evidence>
<protein>
    <submittedName>
        <fullName evidence="1">Uncharacterized protein</fullName>
    </submittedName>
</protein>
<reference evidence="1 2" key="1">
    <citation type="journal article" date="2013" name="PLoS Genet.">
        <title>The genome and development-dependent transcriptomes of Pyronema confluens: a window into fungal evolution.</title>
        <authorList>
            <person name="Traeger S."/>
            <person name="Altegoer F."/>
            <person name="Freitag M."/>
            <person name="Gabaldon T."/>
            <person name="Kempken F."/>
            <person name="Kumar A."/>
            <person name="Marcet-Houben M."/>
            <person name="Poggeler S."/>
            <person name="Stajich J.E."/>
            <person name="Nowrousian M."/>
        </authorList>
    </citation>
    <scope>NUCLEOTIDE SEQUENCE [LARGE SCALE GENOMIC DNA]</scope>
    <source>
        <strain evidence="2">CBS 100304</strain>
        <tissue evidence="1">Vegetative mycelium</tissue>
    </source>
</reference>
<accession>U4LBA8</accession>
<dbReference type="Proteomes" id="UP000018144">
    <property type="component" value="Unassembled WGS sequence"/>
</dbReference>
<name>U4LBA8_PYROM</name>
<organism evidence="1 2">
    <name type="scientific">Pyronema omphalodes (strain CBS 100304)</name>
    <name type="common">Pyronema confluens</name>
    <dbReference type="NCBI Taxonomy" id="1076935"/>
    <lineage>
        <taxon>Eukaryota</taxon>
        <taxon>Fungi</taxon>
        <taxon>Dikarya</taxon>
        <taxon>Ascomycota</taxon>
        <taxon>Pezizomycotina</taxon>
        <taxon>Pezizomycetes</taxon>
        <taxon>Pezizales</taxon>
        <taxon>Pyronemataceae</taxon>
        <taxon>Pyronema</taxon>
    </lineage>
</organism>
<keyword evidence="2" id="KW-1185">Reference proteome</keyword>
<gene>
    <name evidence="1" type="ORF">PCON_03125</name>
</gene>
<dbReference type="AlphaFoldDB" id="U4LBA8"/>
<evidence type="ECO:0000313" key="2">
    <source>
        <dbReference type="Proteomes" id="UP000018144"/>
    </source>
</evidence>
<proteinExistence type="predicted"/>
<sequence length="37" mass="4155">MKSNGSSLSAKKNSIFLLTLRRDFPAAMILLLWSSRT</sequence>
<dbReference type="EMBL" id="HF936418">
    <property type="protein sequence ID" value="CCX16482.1"/>
    <property type="molecule type" value="Genomic_DNA"/>
</dbReference>